<dbReference type="Proteomes" id="UP000183994">
    <property type="component" value="Unassembled WGS sequence"/>
</dbReference>
<reference evidence="2" key="1">
    <citation type="submission" date="2016-11" db="EMBL/GenBank/DDBJ databases">
        <authorList>
            <person name="Varghese N."/>
            <person name="Submissions S."/>
        </authorList>
    </citation>
    <scope>NUCLEOTIDE SEQUENCE [LARGE SCALE GENOMIC DNA]</scope>
    <source>
        <strain evidence="2">DSM 16219</strain>
    </source>
</reference>
<dbReference type="EMBL" id="FQZU01000001">
    <property type="protein sequence ID" value="SHI58823.1"/>
    <property type="molecule type" value="Genomic_DNA"/>
</dbReference>
<gene>
    <name evidence="1" type="ORF">SAMN02745216_00210</name>
</gene>
<name>A0A1M6CD61_9BACT</name>
<evidence type="ECO:0000313" key="2">
    <source>
        <dbReference type="Proteomes" id="UP000183994"/>
    </source>
</evidence>
<organism evidence="1 2">
    <name type="scientific">Desulfatibacillum alkenivorans DSM 16219</name>
    <dbReference type="NCBI Taxonomy" id="1121393"/>
    <lineage>
        <taxon>Bacteria</taxon>
        <taxon>Pseudomonadati</taxon>
        <taxon>Thermodesulfobacteriota</taxon>
        <taxon>Desulfobacteria</taxon>
        <taxon>Desulfobacterales</taxon>
        <taxon>Desulfatibacillaceae</taxon>
        <taxon>Desulfatibacillum</taxon>
    </lineage>
</organism>
<evidence type="ECO:0000313" key="1">
    <source>
        <dbReference type="EMBL" id="SHI58823.1"/>
    </source>
</evidence>
<keyword evidence="2" id="KW-1185">Reference proteome</keyword>
<protein>
    <submittedName>
        <fullName evidence="1">Uncharacterized protein</fullName>
    </submittedName>
</protein>
<dbReference type="AlphaFoldDB" id="A0A1M6CD61"/>
<proteinExistence type="predicted"/>
<sequence length="64" mass="6781">MGSPGRTMFLVFEDASQKLNNYESGGLAEGSPPFDQVQGEENLVGGNFFGAAQAAPFDVSRNIL</sequence>
<dbReference type="RefSeq" id="WP_073472006.1">
    <property type="nucleotide sequence ID" value="NZ_FQZU01000001.1"/>
</dbReference>
<accession>A0A1M6CD61</accession>